<protein>
    <submittedName>
        <fullName evidence="6">Cytochrome c</fullName>
    </submittedName>
</protein>
<organism evidence="6 7">
    <name type="scientific">Sedimentitalea xiamensis</name>
    <dbReference type="NCBI Taxonomy" id="3050037"/>
    <lineage>
        <taxon>Bacteria</taxon>
        <taxon>Pseudomonadati</taxon>
        <taxon>Pseudomonadota</taxon>
        <taxon>Alphaproteobacteria</taxon>
        <taxon>Rhodobacterales</taxon>
        <taxon>Paracoccaceae</taxon>
        <taxon>Sedimentitalea</taxon>
    </lineage>
</organism>
<evidence type="ECO:0000256" key="1">
    <source>
        <dbReference type="ARBA" id="ARBA00022617"/>
    </source>
</evidence>
<name>A0ABT7FGW0_9RHOB</name>
<reference evidence="6 7" key="1">
    <citation type="submission" date="2023-05" db="EMBL/GenBank/DDBJ databases">
        <title>Sedimentitalea sp. nov. JM2-8.</title>
        <authorList>
            <person name="Huang J."/>
        </authorList>
    </citation>
    <scope>NUCLEOTIDE SEQUENCE [LARGE SCALE GENOMIC DNA]</scope>
    <source>
        <strain evidence="6 7">JM2-8</strain>
    </source>
</reference>
<proteinExistence type="predicted"/>
<evidence type="ECO:0000259" key="5">
    <source>
        <dbReference type="PROSITE" id="PS51007"/>
    </source>
</evidence>
<keyword evidence="2 4" id="KW-0479">Metal-binding</keyword>
<feature type="domain" description="Cytochrome c" evidence="5">
    <location>
        <begin position="42"/>
        <end position="128"/>
    </location>
</feature>
<dbReference type="SUPFAM" id="SSF46626">
    <property type="entry name" value="Cytochrome c"/>
    <property type="match status" value="1"/>
</dbReference>
<evidence type="ECO:0000256" key="2">
    <source>
        <dbReference type="ARBA" id="ARBA00022723"/>
    </source>
</evidence>
<dbReference type="InterPro" id="IPR009056">
    <property type="entry name" value="Cyt_c-like_dom"/>
</dbReference>
<gene>
    <name evidence="6" type="ORF">QO034_14545</name>
</gene>
<dbReference type="Pfam" id="PF00034">
    <property type="entry name" value="Cytochrom_C"/>
    <property type="match status" value="1"/>
</dbReference>
<evidence type="ECO:0000313" key="7">
    <source>
        <dbReference type="Proteomes" id="UP001227126"/>
    </source>
</evidence>
<keyword evidence="7" id="KW-1185">Reference proteome</keyword>
<accession>A0ABT7FGW0</accession>
<dbReference type="RefSeq" id="WP_284486253.1">
    <property type="nucleotide sequence ID" value="NZ_JASNJE010000018.1"/>
</dbReference>
<keyword evidence="3 4" id="KW-0408">Iron</keyword>
<evidence type="ECO:0000256" key="3">
    <source>
        <dbReference type="ARBA" id="ARBA00023004"/>
    </source>
</evidence>
<dbReference type="InterPro" id="IPR051459">
    <property type="entry name" value="Cytochrome_c-type_DH"/>
</dbReference>
<dbReference type="InterPro" id="IPR036909">
    <property type="entry name" value="Cyt_c-like_dom_sf"/>
</dbReference>
<dbReference type="PROSITE" id="PS51007">
    <property type="entry name" value="CYTC"/>
    <property type="match status" value="1"/>
</dbReference>
<dbReference type="Proteomes" id="UP001227126">
    <property type="component" value="Unassembled WGS sequence"/>
</dbReference>
<dbReference type="Gene3D" id="1.10.760.10">
    <property type="entry name" value="Cytochrome c-like domain"/>
    <property type="match status" value="1"/>
</dbReference>
<dbReference type="EMBL" id="JASNJE010000018">
    <property type="protein sequence ID" value="MDK3074322.1"/>
    <property type="molecule type" value="Genomic_DNA"/>
</dbReference>
<evidence type="ECO:0000256" key="4">
    <source>
        <dbReference type="PROSITE-ProRule" id="PRU00433"/>
    </source>
</evidence>
<keyword evidence="1 4" id="KW-0349">Heme</keyword>
<dbReference type="PANTHER" id="PTHR35008:SF8">
    <property type="entry name" value="ALCOHOL DEHYDROGENASE CYTOCHROME C SUBUNIT"/>
    <property type="match status" value="1"/>
</dbReference>
<sequence length="134" mass="14254">MNKYIAAFAAIAIVAAFAIWMRPQPSQPVPAGAEINIPPLSEAETLGKIAFDAKCAACHGENGLGKDGAGPPLIHRIYEPSHHADYAFQMAVANGVQSHHWPFGNMPPVEGLTQGDVKGIISYVRALQRANGIQ</sequence>
<evidence type="ECO:0000313" key="6">
    <source>
        <dbReference type="EMBL" id="MDK3074322.1"/>
    </source>
</evidence>
<comment type="caution">
    <text evidence="6">The sequence shown here is derived from an EMBL/GenBank/DDBJ whole genome shotgun (WGS) entry which is preliminary data.</text>
</comment>
<dbReference type="PANTHER" id="PTHR35008">
    <property type="entry name" value="BLL4482 PROTEIN-RELATED"/>
    <property type="match status" value="1"/>
</dbReference>